<name>A0ABR3NEL5_9TELE</name>
<proteinExistence type="predicted"/>
<organism evidence="1 2">
    <name type="scientific">Cirrhinus molitorella</name>
    <name type="common">mud carp</name>
    <dbReference type="NCBI Taxonomy" id="172907"/>
    <lineage>
        <taxon>Eukaryota</taxon>
        <taxon>Metazoa</taxon>
        <taxon>Chordata</taxon>
        <taxon>Craniata</taxon>
        <taxon>Vertebrata</taxon>
        <taxon>Euteleostomi</taxon>
        <taxon>Actinopterygii</taxon>
        <taxon>Neopterygii</taxon>
        <taxon>Teleostei</taxon>
        <taxon>Ostariophysi</taxon>
        <taxon>Cypriniformes</taxon>
        <taxon>Cyprinidae</taxon>
        <taxon>Labeoninae</taxon>
        <taxon>Labeonini</taxon>
        <taxon>Cirrhinus</taxon>
    </lineage>
</organism>
<keyword evidence="2" id="KW-1185">Reference proteome</keyword>
<dbReference type="EMBL" id="JAYMGO010000004">
    <property type="protein sequence ID" value="KAL1275287.1"/>
    <property type="molecule type" value="Genomic_DNA"/>
</dbReference>
<evidence type="ECO:0000313" key="1">
    <source>
        <dbReference type="EMBL" id="KAL1275287.1"/>
    </source>
</evidence>
<reference evidence="1 2" key="1">
    <citation type="submission" date="2023-09" db="EMBL/GenBank/DDBJ databases">
        <authorList>
            <person name="Wang M."/>
        </authorList>
    </citation>
    <scope>NUCLEOTIDE SEQUENCE [LARGE SCALE GENOMIC DNA]</scope>
    <source>
        <strain evidence="1">GT-2023</strain>
        <tissue evidence="1">Liver</tissue>
    </source>
</reference>
<protein>
    <submittedName>
        <fullName evidence="1">Uncharacterized protein</fullName>
    </submittedName>
</protein>
<sequence length="118" mass="13175">MHPQHSQSLWSKIRWSLCIQVSWSRVRWSLRCSNCSASCNGCHLLVRLARILLTRSSRDGGVHYSFSRGCDVHYNSSRGVSLLQRCLLLSALPWLSSVPSACCGGDLLLCGDLQSRLL</sequence>
<comment type="caution">
    <text evidence="1">The sequence shown here is derived from an EMBL/GenBank/DDBJ whole genome shotgun (WGS) entry which is preliminary data.</text>
</comment>
<gene>
    <name evidence="1" type="ORF">QQF64_034910</name>
</gene>
<dbReference type="Proteomes" id="UP001558613">
    <property type="component" value="Unassembled WGS sequence"/>
</dbReference>
<evidence type="ECO:0000313" key="2">
    <source>
        <dbReference type="Proteomes" id="UP001558613"/>
    </source>
</evidence>
<accession>A0ABR3NEL5</accession>